<reference evidence="7 8" key="1">
    <citation type="journal article" date="2024" name="J. Plant Pathol.">
        <title>Sequence and assembly of the genome of Seiridium unicorne, isolate CBS 538.82, causal agent of cypress canker disease.</title>
        <authorList>
            <person name="Scali E."/>
            <person name="Rocca G.D."/>
            <person name="Danti R."/>
            <person name="Garbelotto M."/>
            <person name="Barberini S."/>
            <person name="Baroncelli R."/>
            <person name="Emiliani G."/>
        </authorList>
    </citation>
    <scope>NUCLEOTIDE SEQUENCE [LARGE SCALE GENOMIC DNA]</scope>
    <source>
        <strain evidence="7 8">BM-138-508</strain>
    </source>
</reference>
<feature type="compositionally biased region" description="Gly residues" evidence="4">
    <location>
        <begin position="40"/>
        <end position="87"/>
    </location>
</feature>
<keyword evidence="5" id="KW-0732">Signal</keyword>
<keyword evidence="2" id="KW-0804">Transcription</keyword>
<dbReference type="PANTHER" id="PTHR47424:SF6">
    <property type="entry name" value="PROLINE UTILIZATION TRANS-ACTIVATOR"/>
    <property type="match status" value="1"/>
</dbReference>
<keyword evidence="1" id="KW-0805">Transcription regulation</keyword>
<dbReference type="InterPro" id="IPR007219">
    <property type="entry name" value="XnlR_reg_dom"/>
</dbReference>
<feature type="compositionally biased region" description="Polar residues" evidence="4">
    <location>
        <begin position="192"/>
        <end position="201"/>
    </location>
</feature>
<evidence type="ECO:0000256" key="2">
    <source>
        <dbReference type="ARBA" id="ARBA00023163"/>
    </source>
</evidence>
<keyword evidence="3" id="KW-0539">Nucleus</keyword>
<evidence type="ECO:0000256" key="3">
    <source>
        <dbReference type="ARBA" id="ARBA00023242"/>
    </source>
</evidence>
<comment type="caution">
    <text evidence="7">The sequence shown here is derived from an EMBL/GenBank/DDBJ whole genome shotgun (WGS) entry which is preliminary data.</text>
</comment>
<evidence type="ECO:0000256" key="1">
    <source>
        <dbReference type="ARBA" id="ARBA00023015"/>
    </source>
</evidence>
<accession>A0ABR2UM26</accession>
<feature type="region of interest" description="Disordered" evidence="4">
    <location>
        <begin position="40"/>
        <end position="89"/>
    </location>
</feature>
<dbReference type="PANTHER" id="PTHR47424">
    <property type="entry name" value="REGULATORY PROTEIN GAL4"/>
    <property type="match status" value="1"/>
</dbReference>
<dbReference type="InterPro" id="IPR051127">
    <property type="entry name" value="Fungal_SecMet_Regulators"/>
</dbReference>
<feature type="chain" id="PRO_5046420684" evidence="5">
    <location>
        <begin position="19"/>
        <end position="809"/>
    </location>
</feature>
<dbReference type="SMART" id="SM00906">
    <property type="entry name" value="Fungal_trans"/>
    <property type="match status" value="1"/>
</dbReference>
<evidence type="ECO:0000256" key="5">
    <source>
        <dbReference type="SAM" id="SignalP"/>
    </source>
</evidence>
<proteinExistence type="predicted"/>
<dbReference type="Pfam" id="PF04082">
    <property type="entry name" value="Fungal_trans"/>
    <property type="match status" value="1"/>
</dbReference>
<evidence type="ECO:0000256" key="4">
    <source>
        <dbReference type="SAM" id="MobiDB-lite"/>
    </source>
</evidence>
<feature type="domain" description="Xylanolytic transcriptional activator regulatory" evidence="6">
    <location>
        <begin position="377"/>
        <end position="450"/>
    </location>
</feature>
<feature type="signal peptide" evidence="5">
    <location>
        <begin position="1"/>
        <end position="18"/>
    </location>
</feature>
<sequence>MQFTSLLASLILATAVAAGPIPGYGEEGLGSTIGSVTGSGNGAGSGDGNGSGSGNAAGNGSGSNDGNGNKAGNGNGDGNEAGNGNKVGNGNSADFLNNITLGETSQQIAQLAAGCFGVYENLVNDMHNRCSSAAARSPHPYQNSALEPHQIVGRARDAIRLRWVWCTELSPIDIASQVSRDEPDESLENIGASASQTSPEGTYSVDGHPTERFMWPRFLSRLRDTFSLDSEPANEEHVGTSMQAQVLRTPPLQPAELQRLRKAVDAFPPRPVADFLLSLLAEVNEFYTNSSSRLRSDCSFVCLAHAAFALGSQWTTMARPGKSSTPPILDDIDPGRIFYNQARSLIPDVIDMPCLRAVQAPFVMGVYLLPASAIGSSYIYLGLALRKALALDLHLASDEMSVGQEEREIRRRTWWSIYSLERASTVKLNRPRSIDSSIITVSFPQRYEPLDKWQKFDNVEHQNLRKLQRSVSVIPLGSQDSREWPSTSDGSTPFEAELKGWKRALPDSLRLQNVHPQSSYYRATFHLYTNYYFTWIAMGKVSVVTVVRAKLRYHLGRESQAPEIAQHIEALAKTCVKAAKKTLRLFEDIRTTGNLTRFSFTDFQACSIATIVVILAGILERDAGFERQVSFGLDCLKKMAEGNVTATMGVSFVEALQSIANEAVAKLMQMRSNFNFHTDEPPPLQSDYHSWASWLSRQNSSSNSIDATLSEPQLPGSSTLQQMEPATWPLPQAPSTPTGFTTWDGAAALQQLSIPALATVDLTENGQGTFQPQTMDTAFFSNMYNDDQAFLMGLTGFDILGFPGLQDEL</sequence>
<dbReference type="EMBL" id="JARVKF010000415">
    <property type="protein sequence ID" value="KAK9415543.1"/>
    <property type="molecule type" value="Genomic_DNA"/>
</dbReference>
<feature type="region of interest" description="Disordered" evidence="4">
    <location>
        <begin position="176"/>
        <end position="206"/>
    </location>
</feature>
<protein>
    <submittedName>
        <fullName evidence="7">Transcription factor domain-containing protein</fullName>
    </submittedName>
</protein>
<organism evidence="7 8">
    <name type="scientific">Seiridium unicorne</name>
    <dbReference type="NCBI Taxonomy" id="138068"/>
    <lineage>
        <taxon>Eukaryota</taxon>
        <taxon>Fungi</taxon>
        <taxon>Dikarya</taxon>
        <taxon>Ascomycota</taxon>
        <taxon>Pezizomycotina</taxon>
        <taxon>Sordariomycetes</taxon>
        <taxon>Xylariomycetidae</taxon>
        <taxon>Amphisphaeriales</taxon>
        <taxon>Sporocadaceae</taxon>
        <taxon>Seiridium</taxon>
    </lineage>
</organism>
<keyword evidence="8" id="KW-1185">Reference proteome</keyword>
<gene>
    <name evidence="7" type="ORF">SUNI508_10383</name>
</gene>
<dbReference type="Proteomes" id="UP001408356">
    <property type="component" value="Unassembled WGS sequence"/>
</dbReference>
<evidence type="ECO:0000313" key="8">
    <source>
        <dbReference type="Proteomes" id="UP001408356"/>
    </source>
</evidence>
<evidence type="ECO:0000313" key="7">
    <source>
        <dbReference type="EMBL" id="KAK9415543.1"/>
    </source>
</evidence>
<evidence type="ECO:0000259" key="6">
    <source>
        <dbReference type="SMART" id="SM00906"/>
    </source>
</evidence>
<name>A0ABR2UM26_9PEZI</name>
<dbReference type="CDD" id="cd12148">
    <property type="entry name" value="fungal_TF_MHR"/>
    <property type="match status" value="1"/>
</dbReference>